<dbReference type="AlphaFoldDB" id="A0A151NMA1"/>
<accession>A0A151NMA1</accession>
<dbReference type="Proteomes" id="UP000050525">
    <property type="component" value="Unassembled WGS sequence"/>
</dbReference>
<protein>
    <submittedName>
        <fullName evidence="1">Uncharacterized protein</fullName>
    </submittedName>
</protein>
<proteinExistence type="predicted"/>
<name>A0A151NMA1_ALLMI</name>
<gene>
    <name evidence="1" type="ORF">Y1Q_0010348</name>
</gene>
<reference evidence="1 2" key="1">
    <citation type="journal article" date="2012" name="Genome Biol.">
        <title>Sequencing three crocodilian genomes to illuminate the evolution of archosaurs and amniotes.</title>
        <authorList>
            <person name="St John J.A."/>
            <person name="Braun E.L."/>
            <person name="Isberg S.R."/>
            <person name="Miles L.G."/>
            <person name="Chong A.Y."/>
            <person name="Gongora J."/>
            <person name="Dalzell P."/>
            <person name="Moran C."/>
            <person name="Bed'hom B."/>
            <person name="Abzhanov A."/>
            <person name="Burgess S.C."/>
            <person name="Cooksey A.M."/>
            <person name="Castoe T.A."/>
            <person name="Crawford N.G."/>
            <person name="Densmore L.D."/>
            <person name="Drew J.C."/>
            <person name="Edwards S.V."/>
            <person name="Faircloth B.C."/>
            <person name="Fujita M.K."/>
            <person name="Greenwold M.J."/>
            <person name="Hoffmann F.G."/>
            <person name="Howard J.M."/>
            <person name="Iguchi T."/>
            <person name="Janes D.E."/>
            <person name="Khan S.Y."/>
            <person name="Kohno S."/>
            <person name="de Koning A.J."/>
            <person name="Lance S.L."/>
            <person name="McCarthy F.M."/>
            <person name="McCormack J.E."/>
            <person name="Merchant M.E."/>
            <person name="Peterson D.G."/>
            <person name="Pollock D.D."/>
            <person name="Pourmand N."/>
            <person name="Raney B.J."/>
            <person name="Roessler K.A."/>
            <person name="Sanford J.R."/>
            <person name="Sawyer R.H."/>
            <person name="Schmidt C.J."/>
            <person name="Triplett E.W."/>
            <person name="Tuberville T.D."/>
            <person name="Venegas-Anaya M."/>
            <person name="Howard J.T."/>
            <person name="Jarvis E.D."/>
            <person name="Guillette L.J.Jr."/>
            <person name="Glenn T.C."/>
            <person name="Green R.E."/>
            <person name="Ray D.A."/>
        </authorList>
    </citation>
    <scope>NUCLEOTIDE SEQUENCE [LARGE SCALE GENOMIC DNA]</scope>
    <source>
        <strain evidence="1">KSC_2009_1</strain>
    </source>
</reference>
<sequence>MVLSSLKIYRSLVFYSAFPSSSWTSMLAFLLLKSETHGVSCSLRSSRSPSLPVELNHVSFKDLAIHPF</sequence>
<organism evidence="1 2">
    <name type="scientific">Alligator mississippiensis</name>
    <name type="common">American alligator</name>
    <dbReference type="NCBI Taxonomy" id="8496"/>
    <lineage>
        <taxon>Eukaryota</taxon>
        <taxon>Metazoa</taxon>
        <taxon>Chordata</taxon>
        <taxon>Craniata</taxon>
        <taxon>Vertebrata</taxon>
        <taxon>Euteleostomi</taxon>
        <taxon>Archelosauria</taxon>
        <taxon>Archosauria</taxon>
        <taxon>Crocodylia</taxon>
        <taxon>Alligatoridae</taxon>
        <taxon>Alligatorinae</taxon>
        <taxon>Alligator</taxon>
    </lineage>
</organism>
<evidence type="ECO:0000313" key="1">
    <source>
        <dbReference type="EMBL" id="KYO37913.1"/>
    </source>
</evidence>
<comment type="caution">
    <text evidence="1">The sequence shown here is derived from an EMBL/GenBank/DDBJ whole genome shotgun (WGS) entry which is preliminary data.</text>
</comment>
<keyword evidence="2" id="KW-1185">Reference proteome</keyword>
<dbReference type="EMBL" id="AKHW03002566">
    <property type="protein sequence ID" value="KYO37913.1"/>
    <property type="molecule type" value="Genomic_DNA"/>
</dbReference>
<evidence type="ECO:0000313" key="2">
    <source>
        <dbReference type="Proteomes" id="UP000050525"/>
    </source>
</evidence>